<evidence type="ECO:0000256" key="7">
    <source>
        <dbReference type="ARBA" id="ARBA00023224"/>
    </source>
</evidence>
<dbReference type="Pfam" id="PF00015">
    <property type="entry name" value="MCPsignal"/>
    <property type="match status" value="1"/>
</dbReference>
<dbReference type="InterPro" id="IPR029151">
    <property type="entry name" value="Sensor-like_sf"/>
</dbReference>
<dbReference type="Pfam" id="PF00672">
    <property type="entry name" value="HAMP"/>
    <property type="match status" value="1"/>
</dbReference>
<keyword evidence="11" id="KW-1185">Reference proteome</keyword>
<evidence type="ECO:0000256" key="2">
    <source>
        <dbReference type="ARBA" id="ARBA00022475"/>
    </source>
</evidence>
<sequence>MKLKSKFIALFTIFALLPLILFGVISNYMVKTNTFEDSTEQLESITTTTSNSIGDVIDLLKNISTDISLRDDVTKYLTTINAKGSSPEEKEKITTRFKSDIERFSDLETLLVLDKNGTVIIDSLESLVGKDLSTMDYYKSLKEAKKIQVSKVKKSIGSGNPISVIAVPIIKNNELQGTLLSTINLTSISNSYIKDVKIGTNGSVFIVQDDGTMIAHPNNDEILNQNFLKIDESTEVFKNLNGLTKYTYDGVTKEMSYKTDPNLGWTYISTLPMDELTATSDSITKTMLIIIFIVTIVVLLLALIISKGIAAPILNVSNAMNHVSKGDFTVLLDIKGNDEIALMSSHVNTTLESLRNTIKGVKDTSLIVSEDSSNLKNSALQMSTSASEVASAIQDVAKGTTDQASELMDIMSILDDFNNDIKTVESNLLNVTTKANESQNKAILGKDSIDLLKTSITTLAESFDTVVVKISDLSSTVSQIGSITDVINSISEQTNLLALNAAIEAARAGEQGRGFAVVADEVRNLAEESKSSSVKILSLIKSISKETTDVIDTTKSVRDLLTNQEEITTNTFQAFENIISSINDITPLMTQTKNSLDNANNSNSIINDKLHGVSAVSEEVSASAEEIAAASEELMASSDELALLAENMDNVSISLTDKINIFKI</sequence>
<dbReference type="Gene3D" id="1.10.287.950">
    <property type="entry name" value="Methyl-accepting chemotaxis protein"/>
    <property type="match status" value="1"/>
</dbReference>
<keyword evidence="5 9" id="KW-1133">Transmembrane helix</keyword>
<feature type="transmembrane region" description="Helical" evidence="9">
    <location>
        <begin position="7"/>
        <end position="30"/>
    </location>
</feature>
<dbReference type="InterPro" id="IPR003660">
    <property type="entry name" value="HAMP_dom"/>
</dbReference>
<dbReference type="GO" id="GO:0006935">
    <property type="term" value="P:chemotaxis"/>
    <property type="evidence" value="ECO:0007669"/>
    <property type="project" value="UniProtKB-KW"/>
</dbReference>
<proteinExistence type="inferred from homology"/>
<dbReference type="CDD" id="cd12912">
    <property type="entry name" value="PDC2_MCP_like"/>
    <property type="match status" value="1"/>
</dbReference>
<dbReference type="Proteomes" id="UP000198597">
    <property type="component" value="Unassembled WGS sequence"/>
</dbReference>
<dbReference type="Gene3D" id="6.10.340.10">
    <property type="match status" value="1"/>
</dbReference>
<evidence type="ECO:0000256" key="4">
    <source>
        <dbReference type="ARBA" id="ARBA00022692"/>
    </source>
</evidence>
<evidence type="ECO:0000313" key="11">
    <source>
        <dbReference type="Proteomes" id="UP000198597"/>
    </source>
</evidence>
<dbReference type="SMART" id="SM00283">
    <property type="entry name" value="MA"/>
    <property type="match status" value="1"/>
</dbReference>
<evidence type="ECO:0000256" key="1">
    <source>
        <dbReference type="ARBA" id="ARBA00004651"/>
    </source>
</evidence>
<dbReference type="InterPro" id="IPR004089">
    <property type="entry name" value="MCPsignal_dom"/>
</dbReference>
<comment type="subcellular location">
    <subcellularLocation>
        <location evidence="1">Cell membrane</location>
        <topology evidence="1">Multi-pass membrane protein</topology>
    </subcellularLocation>
</comment>
<evidence type="ECO:0000256" key="9">
    <source>
        <dbReference type="SAM" id="Phobius"/>
    </source>
</evidence>
<dbReference type="AlphaFoldDB" id="A0A1H0T2X0"/>
<dbReference type="PROSITE" id="PS50885">
    <property type="entry name" value="HAMP"/>
    <property type="match status" value="1"/>
</dbReference>
<keyword evidence="3" id="KW-0145">Chemotaxis</keyword>
<gene>
    <name evidence="10" type="ORF">SAMN04488529_10641</name>
</gene>
<dbReference type="CDD" id="cd06225">
    <property type="entry name" value="HAMP"/>
    <property type="match status" value="1"/>
</dbReference>
<dbReference type="GO" id="GO:0007165">
    <property type="term" value="P:signal transduction"/>
    <property type="evidence" value="ECO:0007669"/>
    <property type="project" value="UniProtKB-KW"/>
</dbReference>
<keyword evidence="7" id="KW-0807">Transducer</keyword>
<dbReference type="SUPFAM" id="SSF103190">
    <property type="entry name" value="Sensory domain-like"/>
    <property type="match status" value="1"/>
</dbReference>
<comment type="similarity">
    <text evidence="8">Belongs to the methyl-accepting chemotaxis (MCP) protein family.</text>
</comment>
<dbReference type="Pfam" id="PF02743">
    <property type="entry name" value="dCache_1"/>
    <property type="match status" value="1"/>
</dbReference>
<dbReference type="CDD" id="cd12914">
    <property type="entry name" value="PDC1_DGC_like"/>
    <property type="match status" value="1"/>
</dbReference>
<evidence type="ECO:0000256" key="6">
    <source>
        <dbReference type="ARBA" id="ARBA00023136"/>
    </source>
</evidence>
<accession>A0A1H0T2X0</accession>
<evidence type="ECO:0000256" key="3">
    <source>
        <dbReference type="ARBA" id="ARBA00022500"/>
    </source>
</evidence>
<evidence type="ECO:0000256" key="5">
    <source>
        <dbReference type="ARBA" id="ARBA00022989"/>
    </source>
</evidence>
<keyword evidence="4 9" id="KW-0812">Transmembrane</keyword>
<reference evidence="10 11" key="1">
    <citation type="submission" date="2016-10" db="EMBL/GenBank/DDBJ databases">
        <authorList>
            <person name="de Groot N.N."/>
        </authorList>
    </citation>
    <scope>NUCLEOTIDE SEQUENCE [LARGE SCALE GENOMIC DNA]</scope>
    <source>
        <strain evidence="10 11">DSM 12272</strain>
    </source>
</reference>
<feature type="transmembrane region" description="Helical" evidence="9">
    <location>
        <begin position="287"/>
        <end position="305"/>
    </location>
</feature>
<dbReference type="OrthoDB" id="369336at2"/>
<dbReference type="InterPro" id="IPR033479">
    <property type="entry name" value="dCache_1"/>
</dbReference>
<evidence type="ECO:0000256" key="8">
    <source>
        <dbReference type="ARBA" id="ARBA00029447"/>
    </source>
</evidence>
<dbReference type="Gene3D" id="3.30.450.20">
    <property type="entry name" value="PAS domain"/>
    <property type="match status" value="1"/>
</dbReference>
<dbReference type="PANTHER" id="PTHR32089">
    <property type="entry name" value="METHYL-ACCEPTING CHEMOTAXIS PROTEIN MCPB"/>
    <property type="match status" value="1"/>
</dbReference>
<dbReference type="PROSITE" id="PS50111">
    <property type="entry name" value="CHEMOTAXIS_TRANSDUC_2"/>
    <property type="match status" value="1"/>
</dbReference>
<dbReference type="STRING" id="94869.SAMN04488529_10641"/>
<dbReference type="PANTHER" id="PTHR32089:SF112">
    <property type="entry name" value="LYSOZYME-LIKE PROTEIN-RELATED"/>
    <property type="match status" value="1"/>
</dbReference>
<name>A0A1H0T2X0_9CLOT</name>
<dbReference type="GO" id="GO:0005886">
    <property type="term" value="C:plasma membrane"/>
    <property type="evidence" value="ECO:0007669"/>
    <property type="project" value="UniProtKB-SubCell"/>
</dbReference>
<dbReference type="EMBL" id="FNJM01000006">
    <property type="protein sequence ID" value="SDP48393.1"/>
    <property type="molecule type" value="Genomic_DNA"/>
</dbReference>
<dbReference type="RefSeq" id="WP_089969651.1">
    <property type="nucleotide sequence ID" value="NZ_FNJM01000006.1"/>
</dbReference>
<keyword evidence="6 9" id="KW-0472">Membrane</keyword>
<keyword evidence="2" id="KW-1003">Cell membrane</keyword>
<dbReference type="SUPFAM" id="SSF58104">
    <property type="entry name" value="Methyl-accepting chemotaxis protein (MCP) signaling domain"/>
    <property type="match status" value="1"/>
</dbReference>
<protein>
    <submittedName>
        <fullName evidence="10">Methyl-accepting chemotaxis sensory transducer with Cache sensor</fullName>
    </submittedName>
</protein>
<organism evidence="10 11">
    <name type="scientific">Clostridium gasigenes</name>
    <dbReference type="NCBI Taxonomy" id="94869"/>
    <lineage>
        <taxon>Bacteria</taxon>
        <taxon>Bacillati</taxon>
        <taxon>Bacillota</taxon>
        <taxon>Clostridia</taxon>
        <taxon>Eubacteriales</taxon>
        <taxon>Clostridiaceae</taxon>
        <taxon>Clostridium</taxon>
    </lineage>
</organism>
<dbReference type="SMART" id="SM00304">
    <property type="entry name" value="HAMP"/>
    <property type="match status" value="2"/>
</dbReference>
<evidence type="ECO:0000313" key="10">
    <source>
        <dbReference type="EMBL" id="SDP48393.1"/>
    </source>
</evidence>